<evidence type="ECO:0000313" key="4">
    <source>
        <dbReference type="RefSeq" id="XP_065655916.1"/>
    </source>
</evidence>
<dbReference type="PANTHER" id="PTHR10953:SF162">
    <property type="entry name" value="SUMO-ACTIVATING ENZYME SUBUNIT 1"/>
    <property type="match status" value="1"/>
</dbReference>
<dbReference type="InterPro" id="IPR035985">
    <property type="entry name" value="Ubiquitin-activating_enz"/>
</dbReference>
<reference evidence="4" key="1">
    <citation type="submission" date="2025-08" db="UniProtKB">
        <authorList>
            <consortium name="RefSeq"/>
        </authorList>
    </citation>
    <scope>IDENTIFICATION</scope>
</reference>
<dbReference type="GeneID" id="100209365"/>
<dbReference type="RefSeq" id="XP_065655916.1">
    <property type="nucleotide sequence ID" value="XM_065799844.1"/>
</dbReference>
<evidence type="ECO:0000313" key="3">
    <source>
        <dbReference type="Proteomes" id="UP001652625"/>
    </source>
</evidence>
<keyword evidence="3" id="KW-1185">Reference proteome</keyword>
<feature type="domain" description="THIF-type NAD/FAD binding fold" evidence="2">
    <location>
        <begin position="12"/>
        <end position="324"/>
    </location>
</feature>
<dbReference type="Gene3D" id="3.40.50.720">
    <property type="entry name" value="NAD(P)-binding Rossmann-like Domain"/>
    <property type="match status" value="1"/>
</dbReference>
<sequence length="342" mass="38843">MQILTEEEAAVYDRQIRLWGVEAQQRLRNAKILVVGLSSLGNEVCKNILLAGIHHMTMLDDTILSKEDFNYQFMTNDEKIGINKAEAYLARCKELNPMVDIVIDKDPVTCKSDSFFSKYDLVCMTSGSEQDQLKINEICHRLGIKFICGGIFGFYGYIFSDLTSSHVYTEEKPKIVEAVIGNLKKENSECTDPDYEEKETSFCSLSEALSVPLFEGKSLRQAKQISKVYLVMRVMFEYHTKYKTYPTEIKSSHEIEQLLEVRNEVFEKLKIDNDLLSDDFPSLVSCILYPVNAVVGGVLSQEVIKAVSGRDAPHNNFFFYDAHATSGVVEYISPKNLTLNNR</sequence>
<dbReference type="InterPro" id="IPR000594">
    <property type="entry name" value="ThiF_NAD_FAD-bd"/>
</dbReference>
<accession>A0ABM4C302</accession>
<proteinExistence type="inferred from homology"/>
<dbReference type="PANTHER" id="PTHR10953">
    <property type="entry name" value="UBIQUITIN-ACTIVATING ENZYME E1"/>
    <property type="match status" value="1"/>
</dbReference>
<gene>
    <name evidence="4" type="primary">LOC100209365</name>
</gene>
<dbReference type="Pfam" id="PF00899">
    <property type="entry name" value="ThiF"/>
    <property type="match status" value="1"/>
</dbReference>
<evidence type="ECO:0000259" key="2">
    <source>
        <dbReference type="Pfam" id="PF00899"/>
    </source>
</evidence>
<dbReference type="SUPFAM" id="SSF69572">
    <property type="entry name" value="Activating enzymes of the ubiquitin-like proteins"/>
    <property type="match status" value="1"/>
</dbReference>
<evidence type="ECO:0000256" key="1">
    <source>
        <dbReference type="ARBA" id="ARBA00005673"/>
    </source>
</evidence>
<dbReference type="CDD" id="cd01492">
    <property type="entry name" value="Aos1_SUMO"/>
    <property type="match status" value="1"/>
</dbReference>
<dbReference type="Proteomes" id="UP001652625">
    <property type="component" value="Chromosome 06"/>
</dbReference>
<comment type="similarity">
    <text evidence="1">Belongs to the ubiquitin-activating E1 family.</text>
</comment>
<protein>
    <submittedName>
        <fullName evidence="4">SUMO-activating enzyme subunit 1 isoform X2</fullName>
    </submittedName>
</protein>
<name>A0ABM4C302_HYDVU</name>
<organism evidence="3 4">
    <name type="scientific">Hydra vulgaris</name>
    <name type="common">Hydra</name>
    <name type="synonym">Hydra attenuata</name>
    <dbReference type="NCBI Taxonomy" id="6087"/>
    <lineage>
        <taxon>Eukaryota</taxon>
        <taxon>Metazoa</taxon>
        <taxon>Cnidaria</taxon>
        <taxon>Hydrozoa</taxon>
        <taxon>Hydroidolina</taxon>
        <taxon>Anthoathecata</taxon>
        <taxon>Aplanulata</taxon>
        <taxon>Hydridae</taxon>
        <taxon>Hydra</taxon>
    </lineage>
</organism>
<dbReference type="InterPro" id="IPR045886">
    <property type="entry name" value="ThiF/MoeB/HesA"/>
</dbReference>